<organism evidence="2 3">
    <name type="scientific">Alterisphingorhabdus coralli</name>
    <dbReference type="NCBI Taxonomy" id="3071408"/>
    <lineage>
        <taxon>Bacteria</taxon>
        <taxon>Pseudomonadati</taxon>
        <taxon>Pseudomonadota</taxon>
        <taxon>Alphaproteobacteria</taxon>
        <taxon>Sphingomonadales</taxon>
        <taxon>Sphingomonadaceae</taxon>
        <taxon>Alterisphingorhabdus (ex Yan et al. 2024)</taxon>
    </lineage>
</organism>
<evidence type="ECO:0000313" key="3">
    <source>
        <dbReference type="Proteomes" id="UP001302429"/>
    </source>
</evidence>
<dbReference type="RefSeq" id="WP_317082797.1">
    <property type="nucleotide sequence ID" value="NZ_CP136594.1"/>
</dbReference>
<dbReference type="Proteomes" id="UP001302429">
    <property type="component" value="Chromosome"/>
</dbReference>
<evidence type="ECO:0000313" key="2">
    <source>
        <dbReference type="EMBL" id="WOE75684.1"/>
    </source>
</evidence>
<dbReference type="AlphaFoldDB" id="A0AA97F7A5"/>
<sequence length="193" mass="19776">MDAVIEELVVSVRGDTQTFARDVETMRSSLDSALGSGFDRAGRTLEAGLMRAVRNGSLGFEDLRKVALSVIDDIAAAALSSGLNSIGLGAGTGGLSGVLGGLLGSVLGLPGRATGGPVAPGRAYRVGEQGPELFIPTSSGRIDNGRATPTQPRDMRVAITVNAQDGQSAPAALQRSSRQVARALGHAVRRAER</sequence>
<protein>
    <submittedName>
        <fullName evidence="2">Tail tape measure protein</fullName>
    </submittedName>
</protein>
<gene>
    <name evidence="2" type="ORF">RB602_02920</name>
</gene>
<feature type="region of interest" description="Disordered" evidence="1">
    <location>
        <begin position="166"/>
        <end position="193"/>
    </location>
</feature>
<proteinExistence type="predicted"/>
<keyword evidence="3" id="KW-1185">Reference proteome</keyword>
<dbReference type="EMBL" id="CP136594">
    <property type="protein sequence ID" value="WOE75684.1"/>
    <property type="molecule type" value="Genomic_DNA"/>
</dbReference>
<evidence type="ECO:0000256" key="1">
    <source>
        <dbReference type="SAM" id="MobiDB-lite"/>
    </source>
</evidence>
<reference evidence="2 3" key="1">
    <citation type="submission" date="2023-10" db="EMBL/GenBank/DDBJ databases">
        <title>Complete genome sequence of a Sphingomonadaceae bacterium.</title>
        <authorList>
            <person name="Yan C."/>
        </authorList>
    </citation>
    <scope>NUCLEOTIDE SEQUENCE [LARGE SCALE GENOMIC DNA]</scope>
    <source>
        <strain evidence="2 3">SCSIO 66989</strain>
    </source>
</reference>
<name>A0AA97F7A5_9SPHN</name>
<dbReference type="KEGG" id="acoa:RB602_02920"/>
<accession>A0AA97F7A5</accession>